<feature type="domain" description="NF-X1-type" evidence="8">
    <location>
        <begin position="595"/>
        <end position="622"/>
    </location>
</feature>
<evidence type="ECO:0000256" key="2">
    <source>
        <dbReference type="ARBA" id="ARBA00022723"/>
    </source>
</evidence>
<accession>A0AAW1R0R2</accession>
<organism evidence="9 10">
    <name type="scientific">Apatococcus lobatus</name>
    <dbReference type="NCBI Taxonomy" id="904363"/>
    <lineage>
        <taxon>Eukaryota</taxon>
        <taxon>Viridiplantae</taxon>
        <taxon>Chlorophyta</taxon>
        <taxon>core chlorophytes</taxon>
        <taxon>Trebouxiophyceae</taxon>
        <taxon>Chlorellales</taxon>
        <taxon>Chlorellaceae</taxon>
        <taxon>Apatococcus</taxon>
    </lineage>
</organism>
<reference evidence="9 10" key="1">
    <citation type="journal article" date="2024" name="Nat. Commun.">
        <title>Phylogenomics reveals the evolutionary origins of lichenization in chlorophyte algae.</title>
        <authorList>
            <person name="Puginier C."/>
            <person name="Libourel C."/>
            <person name="Otte J."/>
            <person name="Skaloud P."/>
            <person name="Haon M."/>
            <person name="Grisel S."/>
            <person name="Petersen M."/>
            <person name="Berrin J.G."/>
            <person name="Delaux P.M."/>
            <person name="Dal Grande F."/>
            <person name="Keller J."/>
        </authorList>
    </citation>
    <scope>NUCLEOTIDE SEQUENCE [LARGE SCALE GENOMIC DNA]</scope>
    <source>
        <strain evidence="9 10">SAG 2145</strain>
    </source>
</reference>
<evidence type="ECO:0000256" key="6">
    <source>
        <dbReference type="SAM" id="MobiDB-lite"/>
    </source>
</evidence>
<proteinExistence type="inferred from homology"/>
<feature type="domain" description="NF-X1-type" evidence="8">
    <location>
        <begin position="492"/>
        <end position="508"/>
    </location>
</feature>
<comment type="similarity">
    <text evidence="1">Belongs to the NFX1 family.</text>
</comment>
<keyword evidence="7" id="KW-1133">Transmembrane helix</keyword>
<dbReference type="InterPro" id="IPR019786">
    <property type="entry name" value="Zinc_finger_PHD-type_CS"/>
</dbReference>
<dbReference type="GO" id="GO:0005634">
    <property type="term" value="C:nucleus"/>
    <property type="evidence" value="ECO:0007669"/>
    <property type="project" value="InterPro"/>
</dbReference>
<feature type="domain" description="NF-X1-type" evidence="8">
    <location>
        <begin position="272"/>
        <end position="291"/>
    </location>
</feature>
<evidence type="ECO:0000256" key="5">
    <source>
        <dbReference type="ARBA" id="ARBA00022833"/>
    </source>
</evidence>
<dbReference type="InterPro" id="IPR034078">
    <property type="entry name" value="NFX1_fam"/>
</dbReference>
<evidence type="ECO:0000259" key="8">
    <source>
        <dbReference type="SMART" id="SM00438"/>
    </source>
</evidence>
<keyword evidence="7" id="KW-0812">Transmembrane</keyword>
<keyword evidence="2" id="KW-0479">Metal-binding</keyword>
<keyword evidence="5" id="KW-0862">Zinc</keyword>
<feature type="domain" description="NF-X1-type" evidence="8">
    <location>
        <begin position="463"/>
        <end position="484"/>
    </location>
</feature>
<feature type="domain" description="NF-X1-type" evidence="8">
    <location>
        <begin position="326"/>
        <end position="346"/>
    </location>
</feature>
<dbReference type="InterPro" id="IPR000967">
    <property type="entry name" value="Znf_NFX1"/>
</dbReference>
<name>A0AAW1R0R2_9CHLO</name>
<feature type="compositionally biased region" description="Basic and acidic residues" evidence="6">
    <location>
        <begin position="771"/>
        <end position="786"/>
    </location>
</feature>
<comment type="caution">
    <text evidence="9">The sequence shown here is derived from an EMBL/GenBank/DDBJ whole genome shotgun (WGS) entry which is preliminary data.</text>
</comment>
<dbReference type="AlphaFoldDB" id="A0AAW1R0R2"/>
<dbReference type="GO" id="GO:0000981">
    <property type="term" value="F:DNA-binding transcription factor activity, RNA polymerase II-specific"/>
    <property type="evidence" value="ECO:0007669"/>
    <property type="project" value="TreeGrafter"/>
</dbReference>
<evidence type="ECO:0000256" key="4">
    <source>
        <dbReference type="ARBA" id="ARBA00022771"/>
    </source>
</evidence>
<sequence>MARNTWSQALLNDYRTLVEDSSQYKDSLDPVFLTGLARLEEELAGSQSGAAVCLICLEDVRPAEATWDCQAGCHCMFHLVCIQAWARQHMGNSKLDAESLPALGAEQEQTSKKREQAGWACPKCRQEYARGEVPSKYTCFCGKVEDPPFDPWLAPHSCGQECNRSLSCPHTCSLLCHPGPCPPCPRQVKSECFCGKQTSTRRCAAQQWSCKKLCGTRLPCGHRCPHLCHPTPCPPCTLTGKHSCLCGRESAQVACKDLPFQCGQVCGRMLDCGHHSCQATCHKGECGSCPLQGPRSCPCGKAEFTDLACTEATPTCGSTCDKPLPCGHHTCMERCHHGDCTSTCRAVTLKSCHCGKLQKSMPCHEPLRCERRCTNWKECGRHQCKRRCCDGDCPPCEEVCGRKLRCGNHKCPAPCHSGPCQPCPLSAQVTCACGAQRYRLPCGAEGRAQPPPCSRPCPVPSLCRHASKSSSHLCHYGACPTCPETCSTVLPCGHNCNAACHDTPPSSIPDFTPPIPPSAPGFISVRQRAEETPTMPPSQSAAEASNSIKDAHTACPPCQAPVKHKCLGEHISKDLPCSAPKEFTCDSSCRRPLACGNHTCQKPCHAPLGSGPLAEACAVCSEPCTKPRSCAHACLLPCHPGPCPPCHEQASVPCFCGTSLITLLCSQQQDKKLLEGKKQCGKPCRRALPDCPHACQAPCHPGPCPEAVQGCQQEVTARCRCRRQRTKLPCQQARRQMVNSGQNPQELVLGQAVRLLPCTAACSQANPSIPQEKEKEASITEHRDSAHATASKAAMPERPFSGIKASRRRNREDRQREQQLAAAATQRQAGFLRSIAALFKRYREAGMQIVLLLAVLGLGWIIATALV</sequence>
<feature type="transmembrane region" description="Helical" evidence="7">
    <location>
        <begin position="845"/>
        <end position="866"/>
    </location>
</feature>
<feature type="domain" description="NF-X1-type" evidence="8">
    <location>
        <begin position="220"/>
        <end position="238"/>
    </location>
</feature>
<keyword evidence="4" id="KW-0863">Zinc-finger</keyword>
<keyword evidence="3" id="KW-0677">Repeat</keyword>
<gene>
    <name evidence="9" type="ORF">WJX74_005265</name>
</gene>
<dbReference type="Proteomes" id="UP001438707">
    <property type="component" value="Unassembled WGS sequence"/>
</dbReference>
<dbReference type="CDD" id="cd06008">
    <property type="entry name" value="NF-X1-zinc-finger"/>
    <property type="match status" value="6"/>
</dbReference>
<protein>
    <recommendedName>
        <fullName evidence="8">NF-X1-type domain-containing protein</fullName>
    </recommendedName>
</protein>
<feature type="domain" description="NF-X1-type" evidence="8">
    <location>
        <begin position="406"/>
        <end position="425"/>
    </location>
</feature>
<dbReference type="SMART" id="SM00438">
    <property type="entry name" value="ZnF_NFX"/>
    <property type="match status" value="11"/>
</dbReference>
<evidence type="ECO:0000313" key="9">
    <source>
        <dbReference type="EMBL" id="KAK9827063.1"/>
    </source>
</evidence>
<feature type="domain" description="NF-X1-type" evidence="8">
    <location>
        <begin position="691"/>
        <end position="713"/>
    </location>
</feature>
<dbReference type="PROSITE" id="PS01359">
    <property type="entry name" value="ZF_PHD_1"/>
    <property type="match status" value="1"/>
</dbReference>
<dbReference type="PANTHER" id="PTHR12360">
    <property type="entry name" value="NUCLEAR TRANSCRIPTION FACTOR, X-BOX BINDING 1 NFX1"/>
    <property type="match status" value="1"/>
</dbReference>
<evidence type="ECO:0000256" key="3">
    <source>
        <dbReference type="ARBA" id="ARBA00022737"/>
    </source>
</evidence>
<keyword evidence="7" id="KW-0472">Membrane</keyword>
<dbReference type="Pfam" id="PF01422">
    <property type="entry name" value="zf-NF-X1"/>
    <property type="match status" value="11"/>
</dbReference>
<evidence type="ECO:0000256" key="7">
    <source>
        <dbReference type="SAM" id="Phobius"/>
    </source>
</evidence>
<feature type="domain" description="NF-X1-type" evidence="8">
    <location>
        <begin position="379"/>
        <end position="398"/>
    </location>
</feature>
<feature type="domain" description="NF-X1-type" evidence="8">
    <location>
        <begin position="630"/>
        <end position="648"/>
    </location>
</feature>
<dbReference type="PANTHER" id="PTHR12360:SF1">
    <property type="entry name" value="NF-X1-TYPE ZINC FINGER PROTEIN NFXL1"/>
    <property type="match status" value="1"/>
</dbReference>
<feature type="domain" description="NF-X1-type" evidence="8">
    <location>
        <begin position="168"/>
        <end position="186"/>
    </location>
</feature>
<dbReference type="GO" id="GO:0000977">
    <property type="term" value="F:RNA polymerase II transcription regulatory region sequence-specific DNA binding"/>
    <property type="evidence" value="ECO:0007669"/>
    <property type="project" value="TreeGrafter"/>
</dbReference>
<dbReference type="EMBL" id="JALJOS010000019">
    <property type="protein sequence ID" value="KAK9827063.1"/>
    <property type="molecule type" value="Genomic_DNA"/>
</dbReference>
<dbReference type="GO" id="GO:0008270">
    <property type="term" value="F:zinc ion binding"/>
    <property type="evidence" value="ECO:0007669"/>
    <property type="project" value="UniProtKB-KW"/>
</dbReference>
<keyword evidence="10" id="KW-1185">Reference proteome</keyword>
<evidence type="ECO:0000256" key="1">
    <source>
        <dbReference type="ARBA" id="ARBA00007269"/>
    </source>
</evidence>
<evidence type="ECO:0000313" key="10">
    <source>
        <dbReference type="Proteomes" id="UP001438707"/>
    </source>
</evidence>
<feature type="region of interest" description="Disordered" evidence="6">
    <location>
        <begin position="767"/>
        <end position="816"/>
    </location>
</feature>